<dbReference type="Proteomes" id="UP000694389">
    <property type="component" value="Unassembled WGS sequence"/>
</dbReference>
<protein>
    <submittedName>
        <fullName evidence="1">Uncharacterized protein</fullName>
    </submittedName>
</protein>
<reference evidence="1" key="2">
    <citation type="submission" date="2025-09" db="UniProtKB">
        <authorList>
            <consortium name="Ensembl"/>
        </authorList>
    </citation>
    <scope>IDENTIFICATION</scope>
</reference>
<dbReference type="Ensembl" id="ENSDLAT00005005466.2">
    <property type="protein sequence ID" value="ENSDLAP00005005293.1"/>
    <property type="gene ID" value="ENSDLAG00005002365.2"/>
</dbReference>
<reference evidence="1" key="1">
    <citation type="submission" date="2025-08" db="UniProtKB">
        <authorList>
            <consortium name="Ensembl"/>
        </authorList>
    </citation>
    <scope>IDENTIFICATION</scope>
</reference>
<evidence type="ECO:0000313" key="2">
    <source>
        <dbReference type="Proteomes" id="UP000694389"/>
    </source>
</evidence>
<dbReference type="GeneTree" id="ENSGT00940000177312"/>
<name>A0A8C4DQX1_DICLA</name>
<evidence type="ECO:0000313" key="1">
    <source>
        <dbReference type="Ensembl" id="ENSDLAP00005005293.1"/>
    </source>
</evidence>
<organism evidence="1 2">
    <name type="scientific">Dicentrarchus labrax</name>
    <name type="common">European seabass</name>
    <name type="synonym">Morone labrax</name>
    <dbReference type="NCBI Taxonomy" id="13489"/>
    <lineage>
        <taxon>Eukaryota</taxon>
        <taxon>Metazoa</taxon>
        <taxon>Chordata</taxon>
        <taxon>Craniata</taxon>
        <taxon>Vertebrata</taxon>
        <taxon>Euteleostomi</taxon>
        <taxon>Actinopterygii</taxon>
        <taxon>Neopterygii</taxon>
        <taxon>Teleostei</taxon>
        <taxon>Neoteleostei</taxon>
        <taxon>Acanthomorphata</taxon>
        <taxon>Eupercaria</taxon>
        <taxon>Moronidae</taxon>
        <taxon>Dicentrarchus</taxon>
    </lineage>
</organism>
<dbReference type="AlphaFoldDB" id="A0A8C4DQX1"/>
<keyword evidence="2" id="KW-1185">Reference proteome</keyword>
<sequence length="91" mass="9895">VSNTFISISDVPEFGGLPPSTAVNTSCICGLFSRSRAFCSTNSGDILSSLVCGFYRGIVRLDRILANTIQMFLFLQTRTPLYPPLSSRVSL</sequence>
<accession>A0A8C4DQX1</accession>
<proteinExistence type="predicted"/>